<dbReference type="GO" id="GO:0005886">
    <property type="term" value="C:plasma membrane"/>
    <property type="evidence" value="ECO:0007669"/>
    <property type="project" value="TreeGrafter"/>
</dbReference>
<keyword evidence="3" id="KW-0031">Aminopeptidase</keyword>
<evidence type="ECO:0000256" key="2">
    <source>
        <dbReference type="ARBA" id="ARBA00010036"/>
    </source>
</evidence>
<comment type="subcellular location">
    <subcellularLocation>
        <location evidence="12">Endomembrane system</location>
        <topology evidence="12">Single-pass membrane protein</topology>
    </subcellularLocation>
    <subcellularLocation>
        <location evidence="1">Membrane</location>
        <topology evidence="1">Single-pass type II membrane protein</topology>
    </subcellularLocation>
</comment>
<evidence type="ECO:0000259" key="15">
    <source>
        <dbReference type="Pfam" id="PF00326"/>
    </source>
</evidence>
<evidence type="ECO:0000313" key="18">
    <source>
        <dbReference type="Proteomes" id="UP000494206"/>
    </source>
</evidence>
<feature type="transmembrane region" description="Helical" evidence="14">
    <location>
        <begin position="29"/>
        <end position="51"/>
    </location>
</feature>
<dbReference type="Pfam" id="PF00930">
    <property type="entry name" value="DPPIV_N"/>
    <property type="match status" value="1"/>
</dbReference>
<keyword evidence="11" id="KW-0325">Glycoprotein</keyword>
<evidence type="ECO:0000256" key="11">
    <source>
        <dbReference type="ARBA" id="ARBA00023180"/>
    </source>
</evidence>
<comment type="caution">
    <text evidence="17">The sequence shown here is derived from an EMBL/GenBank/DDBJ whole genome shotgun (WGS) entry which is preliminary data.</text>
</comment>
<evidence type="ECO:0000256" key="3">
    <source>
        <dbReference type="ARBA" id="ARBA00022438"/>
    </source>
</evidence>
<evidence type="ECO:0000259" key="16">
    <source>
        <dbReference type="Pfam" id="PF00930"/>
    </source>
</evidence>
<dbReference type="InterPro" id="IPR001375">
    <property type="entry name" value="Peptidase_S9_cat"/>
</dbReference>
<dbReference type="AlphaFoldDB" id="A0A8S1ECY7"/>
<evidence type="ECO:0000256" key="4">
    <source>
        <dbReference type="ARBA" id="ARBA00022670"/>
    </source>
</evidence>
<dbReference type="InterPro" id="IPR002469">
    <property type="entry name" value="Peptidase_S9B_N"/>
</dbReference>
<keyword evidence="8" id="KW-0735">Signal-anchor</keyword>
<keyword evidence="9 14" id="KW-1133">Transmembrane helix</keyword>
<dbReference type="Gene3D" id="2.140.10.30">
    <property type="entry name" value="Dipeptidylpeptidase IV, N-terminal domain"/>
    <property type="match status" value="1"/>
</dbReference>
<dbReference type="Pfam" id="PF00326">
    <property type="entry name" value="Peptidase_S9"/>
    <property type="match status" value="1"/>
</dbReference>
<keyword evidence="7" id="KW-0720">Serine protease</keyword>
<dbReference type="SUPFAM" id="SSF82171">
    <property type="entry name" value="DPP6 N-terminal domain-like"/>
    <property type="match status" value="1"/>
</dbReference>
<keyword evidence="10 14" id="KW-0472">Membrane</keyword>
<comment type="similarity">
    <text evidence="2">Belongs to the peptidase S9B family. DPPIV subfamily.</text>
</comment>
<dbReference type="EMBL" id="CADEPM010000001">
    <property type="protein sequence ID" value="CAB3398622.1"/>
    <property type="molecule type" value="Genomic_DNA"/>
</dbReference>
<gene>
    <name evidence="17" type="ORF">CBOVIS_LOCUS1874</name>
</gene>
<evidence type="ECO:0000256" key="6">
    <source>
        <dbReference type="ARBA" id="ARBA00022801"/>
    </source>
</evidence>
<dbReference type="PANTHER" id="PTHR11731">
    <property type="entry name" value="PROTEASE FAMILY S9B,C DIPEPTIDYL-PEPTIDASE IV-RELATED"/>
    <property type="match status" value="1"/>
</dbReference>
<evidence type="ECO:0000256" key="8">
    <source>
        <dbReference type="ARBA" id="ARBA00022968"/>
    </source>
</evidence>
<dbReference type="GO" id="GO:0012505">
    <property type="term" value="C:endomembrane system"/>
    <property type="evidence" value="ECO:0007669"/>
    <property type="project" value="UniProtKB-SubCell"/>
</dbReference>
<comment type="function">
    <text evidence="13">Removes N-terminal dipeptides sequentially from polypeptides. Essential for control of distal tip cell migration.</text>
</comment>
<dbReference type="InterPro" id="IPR029058">
    <property type="entry name" value="AB_hydrolase_fold"/>
</dbReference>
<dbReference type="FunFam" id="3.40.50.1820:FF:000003">
    <property type="entry name" value="Dipeptidyl peptidase 4"/>
    <property type="match status" value="1"/>
</dbReference>
<dbReference type="GO" id="GO:0008236">
    <property type="term" value="F:serine-type peptidase activity"/>
    <property type="evidence" value="ECO:0007669"/>
    <property type="project" value="UniProtKB-KW"/>
</dbReference>
<reference evidence="17 18" key="1">
    <citation type="submission" date="2020-04" db="EMBL/GenBank/DDBJ databases">
        <authorList>
            <person name="Laetsch R D."/>
            <person name="Stevens L."/>
            <person name="Kumar S."/>
            <person name="Blaxter L. M."/>
        </authorList>
    </citation>
    <scope>NUCLEOTIDE SEQUENCE [LARGE SCALE GENOMIC DNA]</scope>
</reference>
<evidence type="ECO:0000256" key="9">
    <source>
        <dbReference type="ARBA" id="ARBA00022989"/>
    </source>
</evidence>
<accession>A0A8S1ECY7</accession>
<dbReference type="InterPro" id="IPR050278">
    <property type="entry name" value="Serine_Prot_S9B/DPPIV"/>
</dbReference>
<dbReference type="Gene3D" id="3.40.50.1820">
    <property type="entry name" value="alpha/beta hydrolase"/>
    <property type="match status" value="1"/>
</dbReference>
<evidence type="ECO:0000256" key="5">
    <source>
        <dbReference type="ARBA" id="ARBA00022692"/>
    </source>
</evidence>
<dbReference type="GO" id="GO:0008239">
    <property type="term" value="F:dipeptidyl-peptidase activity"/>
    <property type="evidence" value="ECO:0007669"/>
    <property type="project" value="TreeGrafter"/>
</dbReference>
<organism evidence="17 18">
    <name type="scientific">Caenorhabditis bovis</name>
    <dbReference type="NCBI Taxonomy" id="2654633"/>
    <lineage>
        <taxon>Eukaryota</taxon>
        <taxon>Metazoa</taxon>
        <taxon>Ecdysozoa</taxon>
        <taxon>Nematoda</taxon>
        <taxon>Chromadorea</taxon>
        <taxon>Rhabditida</taxon>
        <taxon>Rhabditina</taxon>
        <taxon>Rhabditomorpha</taxon>
        <taxon>Rhabditoidea</taxon>
        <taxon>Rhabditidae</taxon>
        <taxon>Peloderinae</taxon>
        <taxon>Caenorhabditis</taxon>
    </lineage>
</organism>
<dbReference type="SUPFAM" id="SSF53474">
    <property type="entry name" value="alpha/beta-Hydrolases"/>
    <property type="match status" value="1"/>
</dbReference>
<dbReference type="GO" id="GO:0006508">
    <property type="term" value="P:proteolysis"/>
    <property type="evidence" value="ECO:0007669"/>
    <property type="project" value="UniProtKB-KW"/>
</dbReference>
<dbReference type="GO" id="GO:0004177">
    <property type="term" value="F:aminopeptidase activity"/>
    <property type="evidence" value="ECO:0007669"/>
    <property type="project" value="UniProtKB-KW"/>
</dbReference>
<evidence type="ECO:0000256" key="1">
    <source>
        <dbReference type="ARBA" id="ARBA00004606"/>
    </source>
</evidence>
<keyword evidence="18" id="KW-1185">Reference proteome</keyword>
<sequence length="771" mass="87417">MTAEDLLDGYDEELGGGGAQERDWKGITIALFVIIMICSLIGIALILFTPLTEASHVTTKRMELSDIQSTRYPVGDMKLVGDSIVMQSWMGVEQVTDGVRKVLFLRDGGDEIKESYDNRMFASLTKAPNPGLNPENVTYYVKVYNAATKIATHIGSERERSTLQAFQWNTNNNDFAFIENNEVYYQTSAESRSVRHISDGAKTRVHGLFDWIYTEEIFQKREALWWSPDGNMLAFASHDGRLTRNVTLKSYQRLQSYPIDSALPYPKTFAKRLPTYTVSIWDKVTDEVKQLDVQLTTSSEYHYLIAVKWLLIDGAPRLVLVWANRYQNEISITICAFENAICSLAFEYSYSSRRWASPDDFESMIAHNDQIFFLLPRDLKDNAFQHIVRLKITPTSGTPEFIALGHYDVAGLIGIDADGKKVFYRALAPNPGQMSVYSVGIDDSPTESPECVTCHIKNCTYVQILDFDKRNLLVTCKGPIVPHTILIDLEKLDKRNTSIYKPAFDEKEFTETFNRIDIPTVIYDTFRINNEFEARISLTIPAGLLTKDKPRTVPLLVYVYAGPNDIQVNEMLKVGYEEYLSSHLQIAVLRIDGRGSGGRGWKYRSAVYGQLGTVEADDQLVATKMALEKYAFLDPSRVAVFGWSYGGFMAIRMVEASGKASFRCAVSVAPVTNFAYYDATYTERYMGNAPISDYVDVTKNVQKFKETKLLLMHGLVDDNVHFQNSALLIEELQSRGIDFDLMIYPNENHQIYSKKSHVHGKIAHFLSQCFR</sequence>
<proteinExistence type="inferred from homology"/>
<dbReference type="Proteomes" id="UP000494206">
    <property type="component" value="Unassembled WGS sequence"/>
</dbReference>
<evidence type="ECO:0000313" key="17">
    <source>
        <dbReference type="EMBL" id="CAB3398622.1"/>
    </source>
</evidence>
<dbReference type="OrthoDB" id="16520at2759"/>
<evidence type="ECO:0000256" key="12">
    <source>
        <dbReference type="ARBA" id="ARBA00037847"/>
    </source>
</evidence>
<dbReference type="PANTHER" id="PTHR11731:SF200">
    <property type="entry name" value="DIPEPTIDYL PEPTIDASE 10, ISOFORM B"/>
    <property type="match status" value="1"/>
</dbReference>
<evidence type="ECO:0000256" key="10">
    <source>
        <dbReference type="ARBA" id="ARBA00023136"/>
    </source>
</evidence>
<name>A0A8S1ECY7_9PELO</name>
<keyword evidence="6" id="KW-0378">Hydrolase</keyword>
<keyword evidence="5 14" id="KW-0812">Transmembrane</keyword>
<keyword evidence="4" id="KW-0645">Protease</keyword>
<evidence type="ECO:0000256" key="13">
    <source>
        <dbReference type="ARBA" id="ARBA00058505"/>
    </source>
</evidence>
<feature type="domain" description="Peptidase S9 prolyl oligopeptidase catalytic" evidence="15">
    <location>
        <begin position="577"/>
        <end position="770"/>
    </location>
</feature>
<evidence type="ECO:0000256" key="14">
    <source>
        <dbReference type="SAM" id="Phobius"/>
    </source>
</evidence>
<protein>
    <submittedName>
        <fullName evidence="17">Uncharacterized protein</fullName>
    </submittedName>
</protein>
<evidence type="ECO:0000256" key="7">
    <source>
        <dbReference type="ARBA" id="ARBA00022825"/>
    </source>
</evidence>
<feature type="domain" description="Dipeptidylpeptidase IV N-terminal" evidence="16">
    <location>
        <begin position="139"/>
        <end position="482"/>
    </location>
</feature>